<gene>
    <name evidence="7" type="ORF">D4100_05555</name>
</gene>
<keyword evidence="5" id="KW-0812">Transmembrane</keyword>
<keyword evidence="8" id="KW-1185">Reference proteome</keyword>
<keyword evidence="2 3" id="KW-0472">Membrane</keyword>
<comment type="subcellular location">
    <subcellularLocation>
        <location evidence="1">Cell outer membrane</location>
    </subcellularLocation>
</comment>
<dbReference type="CDD" id="cd07185">
    <property type="entry name" value="OmpA_C-like"/>
    <property type="match status" value="1"/>
</dbReference>
<organism evidence="7 8">
    <name type="scientific">Serratia inhibens</name>
    <dbReference type="NCBI Taxonomy" id="2338073"/>
    <lineage>
        <taxon>Bacteria</taxon>
        <taxon>Pseudomonadati</taxon>
        <taxon>Pseudomonadota</taxon>
        <taxon>Gammaproteobacteria</taxon>
        <taxon>Enterobacterales</taxon>
        <taxon>Yersiniaceae</taxon>
        <taxon>Serratia</taxon>
    </lineage>
</organism>
<dbReference type="InterPro" id="IPR006664">
    <property type="entry name" value="OMP_bac"/>
</dbReference>
<evidence type="ECO:0000313" key="8">
    <source>
        <dbReference type="Proteomes" id="UP000284338"/>
    </source>
</evidence>
<dbReference type="InterPro" id="IPR050330">
    <property type="entry name" value="Bact_OuterMem_StrucFunc"/>
</dbReference>
<dbReference type="EMBL" id="QYYG01000001">
    <property type="protein sequence ID" value="RJF58221.1"/>
    <property type="molecule type" value="Genomic_DNA"/>
</dbReference>
<comment type="caution">
    <text evidence="7">The sequence shown here is derived from an EMBL/GenBank/DDBJ whole genome shotgun (WGS) entry which is preliminary data.</text>
</comment>
<evidence type="ECO:0000313" key="7">
    <source>
        <dbReference type="EMBL" id="RJF58221.1"/>
    </source>
</evidence>
<feature type="transmembrane region" description="Helical" evidence="5">
    <location>
        <begin position="318"/>
        <end position="339"/>
    </location>
</feature>
<dbReference type="InterPro" id="IPR036737">
    <property type="entry name" value="OmpA-like_sf"/>
</dbReference>
<dbReference type="SUPFAM" id="SSF103088">
    <property type="entry name" value="OmpA-like"/>
    <property type="match status" value="1"/>
</dbReference>
<keyword evidence="5" id="KW-1133">Transmembrane helix</keyword>
<evidence type="ECO:0000256" key="2">
    <source>
        <dbReference type="ARBA" id="ARBA00023136"/>
    </source>
</evidence>
<feature type="domain" description="OmpA-like" evidence="6">
    <location>
        <begin position="428"/>
        <end position="546"/>
    </location>
</feature>
<sequence>MSPAQQRGLALWAVLLSAVVCLGFLQVTRRGSVLVLLTVLGLILACWYVASRRVQHDVTLRLDDLPEATYRQPVVLVCGDLPLAWPQQSPVLTVTQGCWIRVEDHQDLEQVARQVLRQRPDWGRQLSVMVSVCPQKHADCEALTSRLLTLRWQISQLRKDTGHSVPLVLNGQVGSAMTNDLLWQAAMPGEGVRVWRESSAPSSIAAWVTTGGTPAMQQQVLMNSLMSWFHRHVKAVFLDENPDVPTIAPTAVLWGMGPILAGSLASSAWTAWLSRHTAMQQVTGWQPVGTDSTVISPFPDFVLPLLPEGRGLTSRGRAWRCALGIFTLAAIAALLSSGWNNRQLLHRVSFDIARYDRIPMDDYGPKTDAVAVLREDAAQLDDQARNGVPARMSLGLYQGERLRMPVLDAIRSYVPPPPPPKPQPKPKPVPKIVRLDSMSLFDSGKSVLKAGSTKMLINSLLGIKAKPGWLIVVAGHTDNTGNPALNQVLSRKRAAAVRDWMRDTGDVPESCFAVQGYGESRPVATNDTPKGRALNRRVEISLVPQADACRIPGNTPTSSLDGDVSKNEMEK</sequence>
<dbReference type="PRINTS" id="PR01021">
    <property type="entry name" value="OMPADOMAIN"/>
</dbReference>
<dbReference type="Proteomes" id="UP000284338">
    <property type="component" value="Unassembled WGS sequence"/>
</dbReference>
<feature type="transmembrane region" description="Helical" evidence="5">
    <location>
        <begin position="33"/>
        <end position="50"/>
    </location>
</feature>
<evidence type="ECO:0000256" key="3">
    <source>
        <dbReference type="PROSITE-ProRule" id="PRU00473"/>
    </source>
</evidence>
<feature type="region of interest" description="Disordered" evidence="4">
    <location>
        <begin position="550"/>
        <end position="571"/>
    </location>
</feature>
<evidence type="ECO:0000256" key="1">
    <source>
        <dbReference type="ARBA" id="ARBA00004442"/>
    </source>
</evidence>
<dbReference type="RefSeq" id="WP_119803432.1">
    <property type="nucleotide sequence ID" value="NZ_QYYG01000001.1"/>
</dbReference>
<evidence type="ECO:0000259" key="6">
    <source>
        <dbReference type="PROSITE" id="PS51123"/>
    </source>
</evidence>
<reference evidence="7 8" key="1">
    <citation type="submission" date="2018-09" db="EMBL/GenBank/DDBJ databases">
        <title>Draft genome of a novel serratia sp. strain with antifungal activity.</title>
        <authorList>
            <person name="Dichmann S.I."/>
            <person name="Park B.P."/>
            <person name="Pathiraja D."/>
            <person name="Choi I.-G."/>
            <person name="Stougaard P."/>
            <person name="Hennessy R.C."/>
        </authorList>
    </citation>
    <scope>NUCLEOTIDE SEQUENCE [LARGE SCALE GENOMIC DNA]</scope>
    <source>
        <strain evidence="7 8">S40</strain>
    </source>
</reference>
<dbReference type="AlphaFoldDB" id="A0AA92X6Q7"/>
<dbReference type="Gene3D" id="3.30.1330.60">
    <property type="entry name" value="OmpA-like domain"/>
    <property type="match status" value="1"/>
</dbReference>
<proteinExistence type="predicted"/>
<protein>
    <submittedName>
        <fullName evidence="7">OmpA family protein</fullName>
    </submittedName>
</protein>
<name>A0AA92X6Q7_9GAMM</name>
<dbReference type="PROSITE" id="PS51123">
    <property type="entry name" value="OMPA_2"/>
    <property type="match status" value="1"/>
</dbReference>
<dbReference type="PANTHER" id="PTHR30329">
    <property type="entry name" value="STATOR ELEMENT OF FLAGELLAR MOTOR COMPLEX"/>
    <property type="match status" value="1"/>
</dbReference>
<dbReference type="Pfam" id="PF00691">
    <property type="entry name" value="OmpA"/>
    <property type="match status" value="1"/>
</dbReference>
<dbReference type="PANTHER" id="PTHR30329:SF20">
    <property type="entry name" value="EXPORTED PROTEIN"/>
    <property type="match status" value="1"/>
</dbReference>
<evidence type="ECO:0000256" key="5">
    <source>
        <dbReference type="SAM" id="Phobius"/>
    </source>
</evidence>
<accession>A0AA92X6Q7</accession>
<dbReference type="InterPro" id="IPR006665">
    <property type="entry name" value="OmpA-like"/>
</dbReference>
<dbReference type="GO" id="GO:0009279">
    <property type="term" value="C:cell outer membrane"/>
    <property type="evidence" value="ECO:0007669"/>
    <property type="project" value="UniProtKB-SubCell"/>
</dbReference>
<evidence type="ECO:0000256" key="4">
    <source>
        <dbReference type="SAM" id="MobiDB-lite"/>
    </source>
</evidence>